<proteinExistence type="predicted"/>
<gene>
    <name evidence="2" type="ORF">WMO64_08155</name>
</gene>
<reference evidence="2 3" key="1">
    <citation type="submission" date="2024-03" db="EMBL/GenBank/DDBJ databases">
        <title>Human intestinal bacterial collection.</title>
        <authorList>
            <person name="Pauvert C."/>
            <person name="Hitch T.C.A."/>
            <person name="Clavel T."/>
        </authorList>
    </citation>
    <scope>NUCLEOTIDE SEQUENCE [LARGE SCALE GENOMIC DNA]</scope>
    <source>
        <strain evidence="2 3">CLA-AP-H29</strain>
    </source>
</reference>
<feature type="transmembrane region" description="Helical" evidence="1">
    <location>
        <begin position="161"/>
        <end position="177"/>
    </location>
</feature>
<feature type="transmembrane region" description="Helical" evidence="1">
    <location>
        <begin position="136"/>
        <end position="155"/>
    </location>
</feature>
<keyword evidence="1" id="KW-0812">Transmembrane</keyword>
<name>A0ABV1E7Z9_9FIRM</name>
<keyword evidence="3" id="KW-1185">Reference proteome</keyword>
<dbReference type="Proteomes" id="UP001464378">
    <property type="component" value="Unassembled WGS sequence"/>
</dbReference>
<dbReference type="RefSeq" id="WP_349231660.1">
    <property type="nucleotide sequence ID" value="NZ_JBBMFK010000011.1"/>
</dbReference>
<evidence type="ECO:0008006" key="4">
    <source>
        <dbReference type="Google" id="ProtNLM"/>
    </source>
</evidence>
<keyword evidence="1" id="KW-1133">Transmembrane helix</keyword>
<dbReference type="EMBL" id="JBBMFK010000011">
    <property type="protein sequence ID" value="MEQ2443442.1"/>
    <property type="molecule type" value="Genomic_DNA"/>
</dbReference>
<evidence type="ECO:0000313" key="3">
    <source>
        <dbReference type="Proteomes" id="UP001464378"/>
    </source>
</evidence>
<organism evidence="2 3">
    <name type="scientific">Pseudoflavonifractor intestinihominis</name>
    <dbReference type="NCBI Taxonomy" id="3133171"/>
    <lineage>
        <taxon>Bacteria</taxon>
        <taxon>Bacillati</taxon>
        <taxon>Bacillota</taxon>
        <taxon>Clostridia</taxon>
        <taxon>Eubacteriales</taxon>
        <taxon>Oscillospiraceae</taxon>
        <taxon>Pseudoflavonifractor</taxon>
    </lineage>
</organism>
<accession>A0ABV1E7Z9</accession>
<keyword evidence="1" id="KW-0472">Membrane</keyword>
<sequence>MSRLFCFHSPDSPEVLREKLEEWIAAENWKGTRQTLTDGRWSCRVHWRRKGRFILKEKHWRAEKTGVYTFSEPHGGYADAPIEKIPRPLGEQRAHIVGGFHLGTYAEAYFPRPFSGRILPDGAGGSILSGRFVVSGFVKAVYAVLFAVIMLWIIQTKRLELLLLLLLLLGAVLRLKFADYGAEGRDRSILALLRAHMEEIQENSI</sequence>
<evidence type="ECO:0000313" key="2">
    <source>
        <dbReference type="EMBL" id="MEQ2443442.1"/>
    </source>
</evidence>
<comment type="caution">
    <text evidence="2">The sequence shown here is derived from an EMBL/GenBank/DDBJ whole genome shotgun (WGS) entry which is preliminary data.</text>
</comment>
<protein>
    <recommendedName>
        <fullName evidence="4">DUF2812 domain-containing protein</fullName>
    </recommendedName>
</protein>
<evidence type="ECO:0000256" key="1">
    <source>
        <dbReference type="SAM" id="Phobius"/>
    </source>
</evidence>